<evidence type="ECO:0000259" key="9">
    <source>
        <dbReference type="PROSITE" id="PS50110"/>
    </source>
</evidence>
<dbReference type="EC" id="2.7.13.3" evidence="2"/>
<dbReference type="PROSITE" id="PS50109">
    <property type="entry name" value="HIS_KIN"/>
    <property type="match status" value="1"/>
</dbReference>
<keyword evidence="11" id="KW-1185">Reference proteome</keyword>
<accession>A0A517SI70</accession>
<dbReference type="PANTHER" id="PTHR43547:SF2">
    <property type="entry name" value="HYBRID SIGNAL TRANSDUCTION HISTIDINE KINASE C"/>
    <property type="match status" value="1"/>
</dbReference>
<dbReference type="GO" id="GO:0000155">
    <property type="term" value="F:phosphorelay sensor kinase activity"/>
    <property type="evidence" value="ECO:0007669"/>
    <property type="project" value="InterPro"/>
</dbReference>
<dbReference type="SMART" id="SM00448">
    <property type="entry name" value="REC"/>
    <property type="match status" value="2"/>
</dbReference>
<name>A0A517SI70_9PLAN</name>
<evidence type="ECO:0000313" key="11">
    <source>
        <dbReference type="Proteomes" id="UP000315700"/>
    </source>
</evidence>
<keyword evidence="5 10" id="KW-0418">Kinase</keyword>
<dbReference type="OrthoDB" id="9813394at2"/>
<keyword evidence="3 6" id="KW-0597">Phosphoprotein</keyword>
<dbReference type="Pfam" id="PF02518">
    <property type="entry name" value="HATPase_c"/>
    <property type="match status" value="1"/>
</dbReference>
<dbReference type="SUPFAM" id="SSF52172">
    <property type="entry name" value="CheY-like"/>
    <property type="match status" value="2"/>
</dbReference>
<protein>
    <recommendedName>
        <fullName evidence="2">histidine kinase</fullName>
        <ecNumber evidence="2">2.7.13.3</ecNumber>
    </recommendedName>
</protein>
<dbReference type="KEGG" id="ccos:Pan44_38710"/>
<comment type="catalytic activity">
    <reaction evidence="1">
        <text>ATP + protein L-histidine = ADP + protein N-phospho-L-histidine.</text>
        <dbReference type="EC" id="2.7.13.3"/>
    </reaction>
</comment>
<feature type="modified residue" description="4-aspartylphosphate" evidence="6">
    <location>
        <position position="74"/>
    </location>
</feature>
<keyword evidence="7" id="KW-0175">Coiled coil</keyword>
<evidence type="ECO:0000259" key="8">
    <source>
        <dbReference type="PROSITE" id="PS50109"/>
    </source>
</evidence>
<reference evidence="10 11" key="1">
    <citation type="submission" date="2019-02" db="EMBL/GenBank/DDBJ databases">
        <title>Deep-cultivation of Planctomycetes and their phenomic and genomic characterization uncovers novel biology.</title>
        <authorList>
            <person name="Wiegand S."/>
            <person name="Jogler M."/>
            <person name="Boedeker C."/>
            <person name="Pinto D."/>
            <person name="Vollmers J."/>
            <person name="Rivas-Marin E."/>
            <person name="Kohn T."/>
            <person name="Peeters S.H."/>
            <person name="Heuer A."/>
            <person name="Rast P."/>
            <person name="Oberbeckmann S."/>
            <person name="Bunk B."/>
            <person name="Jeske O."/>
            <person name="Meyerdierks A."/>
            <person name="Storesund J.E."/>
            <person name="Kallscheuer N."/>
            <person name="Luecker S."/>
            <person name="Lage O.M."/>
            <person name="Pohl T."/>
            <person name="Merkel B.J."/>
            <person name="Hornburger P."/>
            <person name="Mueller R.-W."/>
            <person name="Bruemmer F."/>
            <person name="Labrenz M."/>
            <person name="Spormann A.M."/>
            <person name="Op den Camp H."/>
            <person name="Overmann J."/>
            <person name="Amann R."/>
            <person name="Jetten M.S.M."/>
            <person name="Mascher T."/>
            <person name="Medema M.H."/>
            <person name="Devos D.P."/>
            <person name="Kaster A.-K."/>
            <person name="Ovreas L."/>
            <person name="Rohde M."/>
            <person name="Galperin M.Y."/>
            <person name="Jogler C."/>
        </authorList>
    </citation>
    <scope>NUCLEOTIDE SEQUENCE [LARGE SCALE GENOMIC DNA]</scope>
    <source>
        <strain evidence="10 11">Pan44</strain>
    </source>
</reference>
<feature type="modified residue" description="4-aspartylphosphate" evidence="6">
    <location>
        <position position="503"/>
    </location>
</feature>
<dbReference type="CDD" id="cd00082">
    <property type="entry name" value="HisKA"/>
    <property type="match status" value="1"/>
</dbReference>
<feature type="coiled-coil region" evidence="7">
    <location>
        <begin position="148"/>
        <end position="182"/>
    </location>
</feature>
<dbReference type="InParanoid" id="A0A517SI70"/>
<gene>
    <name evidence="10" type="primary">luxQ_5</name>
    <name evidence="10" type="ORF">Pan44_38710</name>
</gene>
<dbReference type="Proteomes" id="UP000315700">
    <property type="component" value="Chromosome"/>
</dbReference>
<dbReference type="Gene3D" id="3.30.565.10">
    <property type="entry name" value="Histidine kinase-like ATPase, C-terminal domain"/>
    <property type="match status" value="1"/>
</dbReference>
<dbReference type="CDD" id="cd17580">
    <property type="entry name" value="REC_2_DhkD-like"/>
    <property type="match status" value="1"/>
</dbReference>
<dbReference type="PROSITE" id="PS50110">
    <property type="entry name" value="RESPONSE_REGULATORY"/>
    <property type="match status" value="2"/>
</dbReference>
<dbReference type="FunFam" id="3.30.565.10:FF:000006">
    <property type="entry name" value="Sensor histidine kinase WalK"/>
    <property type="match status" value="1"/>
</dbReference>
<organism evidence="10 11">
    <name type="scientific">Caulifigura coniformis</name>
    <dbReference type="NCBI Taxonomy" id="2527983"/>
    <lineage>
        <taxon>Bacteria</taxon>
        <taxon>Pseudomonadati</taxon>
        <taxon>Planctomycetota</taxon>
        <taxon>Planctomycetia</taxon>
        <taxon>Planctomycetales</taxon>
        <taxon>Planctomycetaceae</taxon>
        <taxon>Caulifigura</taxon>
    </lineage>
</organism>
<dbReference type="RefSeq" id="WP_145032179.1">
    <property type="nucleotide sequence ID" value="NZ_CP036271.1"/>
</dbReference>
<feature type="domain" description="Response regulatory" evidence="9">
    <location>
        <begin position="454"/>
        <end position="570"/>
    </location>
</feature>
<sequence length="583" mass="63919">MGDTVSAIDDATPPRPAAPIAPRVKLLLVDDHPDQLLVLETLLAELGQELIRANSGREALRQCLQHDFALILMDVNMPGMDGFETASLIRSRPKSRQTPIIFVTAYDETETHVARGYSLGAVDYIHTPVLPEVLLAKASVFVDLALRTAEVKCQAEELEERVAERTRELQELNATLAAEIAQRESVAQDRIRLLAAAEEGVRRRDDFLAILAHELRNPLASIVSGAELLQLCDDGDPASEQAREVIARQAQHMTSLLRDLLDVSRITRGKIELHLEMVDVGRAIKEAVQNAASDLTRDGREVTVRLPETPIAIDADPTRLHQVLINLLGNAAKFTPPRGRIEIAADRDEGHARIQVRDSGIGIPEERLDDVFEPFVQLKANHSRPSSGLGIGLTMVRNLVELHRGRVAVNSRGENQGTEFTVHIPLAAPRVSAESPVKLFSAQSSDGPGPRALRFVVIEDNDDIRSTVVELIRKLGHDVWIASDGPSGIEIIERARPDVALVDIGLPGLDGYELARRISAIPALKATRLVAMTGYGQPEDRRRAIEAGFQSHLVKPVSLDDFRQLTREIASDHEKPASRAAVS</sequence>
<dbReference type="AlphaFoldDB" id="A0A517SI70"/>
<evidence type="ECO:0000256" key="2">
    <source>
        <dbReference type="ARBA" id="ARBA00012438"/>
    </source>
</evidence>
<dbReference type="Pfam" id="PF00072">
    <property type="entry name" value="Response_reg"/>
    <property type="match status" value="2"/>
</dbReference>
<dbReference type="CDD" id="cd16922">
    <property type="entry name" value="HATPase_EvgS-ArcB-TorS-like"/>
    <property type="match status" value="1"/>
</dbReference>
<dbReference type="InterPro" id="IPR003594">
    <property type="entry name" value="HATPase_dom"/>
</dbReference>
<proteinExistence type="predicted"/>
<dbReference type="InterPro" id="IPR036890">
    <property type="entry name" value="HATPase_C_sf"/>
</dbReference>
<dbReference type="InterPro" id="IPR004358">
    <property type="entry name" value="Sig_transdc_His_kin-like_C"/>
</dbReference>
<dbReference type="SMART" id="SM00387">
    <property type="entry name" value="HATPase_c"/>
    <property type="match status" value="1"/>
</dbReference>
<dbReference type="EMBL" id="CP036271">
    <property type="protein sequence ID" value="QDT55823.1"/>
    <property type="molecule type" value="Genomic_DNA"/>
</dbReference>
<dbReference type="SUPFAM" id="SSF55874">
    <property type="entry name" value="ATPase domain of HSP90 chaperone/DNA topoisomerase II/histidine kinase"/>
    <property type="match status" value="1"/>
</dbReference>
<evidence type="ECO:0000256" key="4">
    <source>
        <dbReference type="ARBA" id="ARBA00022679"/>
    </source>
</evidence>
<evidence type="ECO:0000313" key="10">
    <source>
        <dbReference type="EMBL" id="QDT55823.1"/>
    </source>
</evidence>
<dbReference type="InterPro" id="IPR011006">
    <property type="entry name" value="CheY-like_superfamily"/>
</dbReference>
<evidence type="ECO:0000256" key="3">
    <source>
        <dbReference type="ARBA" id="ARBA00022553"/>
    </source>
</evidence>
<dbReference type="InterPro" id="IPR001789">
    <property type="entry name" value="Sig_transdc_resp-reg_receiver"/>
</dbReference>
<dbReference type="Pfam" id="PF00512">
    <property type="entry name" value="HisKA"/>
    <property type="match status" value="1"/>
</dbReference>
<dbReference type="SMART" id="SM00388">
    <property type="entry name" value="HisKA"/>
    <property type="match status" value="1"/>
</dbReference>
<dbReference type="InterPro" id="IPR005467">
    <property type="entry name" value="His_kinase_dom"/>
</dbReference>
<dbReference type="SUPFAM" id="SSF47384">
    <property type="entry name" value="Homodimeric domain of signal transducing histidine kinase"/>
    <property type="match status" value="1"/>
</dbReference>
<feature type="domain" description="Response regulatory" evidence="9">
    <location>
        <begin position="25"/>
        <end position="142"/>
    </location>
</feature>
<dbReference type="Gene3D" id="3.40.50.2300">
    <property type="match status" value="2"/>
</dbReference>
<evidence type="ECO:0000256" key="1">
    <source>
        <dbReference type="ARBA" id="ARBA00000085"/>
    </source>
</evidence>
<evidence type="ECO:0000256" key="5">
    <source>
        <dbReference type="ARBA" id="ARBA00022777"/>
    </source>
</evidence>
<dbReference type="InterPro" id="IPR036097">
    <property type="entry name" value="HisK_dim/P_sf"/>
</dbReference>
<evidence type="ECO:0000256" key="7">
    <source>
        <dbReference type="SAM" id="Coils"/>
    </source>
</evidence>
<dbReference type="Gene3D" id="1.10.287.130">
    <property type="match status" value="1"/>
</dbReference>
<dbReference type="PRINTS" id="PR00344">
    <property type="entry name" value="BCTRLSENSOR"/>
</dbReference>
<evidence type="ECO:0000256" key="6">
    <source>
        <dbReference type="PROSITE-ProRule" id="PRU00169"/>
    </source>
</evidence>
<keyword evidence="4 10" id="KW-0808">Transferase</keyword>
<dbReference type="InterPro" id="IPR003661">
    <property type="entry name" value="HisK_dim/P_dom"/>
</dbReference>
<feature type="domain" description="Histidine kinase" evidence="8">
    <location>
        <begin position="210"/>
        <end position="428"/>
    </location>
</feature>
<dbReference type="PANTHER" id="PTHR43547">
    <property type="entry name" value="TWO-COMPONENT HISTIDINE KINASE"/>
    <property type="match status" value="1"/>
</dbReference>